<feature type="domain" description="Type I restriction modification DNA specificity" evidence="4">
    <location>
        <begin position="2"/>
        <end position="152"/>
    </location>
</feature>
<protein>
    <recommendedName>
        <fullName evidence="4">Type I restriction modification DNA specificity domain-containing protein</fullName>
    </recommendedName>
</protein>
<dbReference type="STRING" id="432608.A6V39_01685"/>
<dbReference type="AlphaFoldDB" id="A0A1A9QF41"/>
<dbReference type="GO" id="GO:0003677">
    <property type="term" value="F:DNA binding"/>
    <property type="evidence" value="ECO:0007669"/>
    <property type="project" value="UniProtKB-KW"/>
</dbReference>
<organism evidence="5 6">
    <name type="scientific">Candidatus Mycoplasma haematobovis</name>
    <dbReference type="NCBI Taxonomy" id="432608"/>
    <lineage>
        <taxon>Bacteria</taxon>
        <taxon>Bacillati</taxon>
        <taxon>Mycoplasmatota</taxon>
        <taxon>Mollicutes</taxon>
        <taxon>Mycoplasmataceae</taxon>
        <taxon>Mycoplasma</taxon>
    </lineage>
</organism>
<dbReference type="Pfam" id="PF01420">
    <property type="entry name" value="Methylase_S"/>
    <property type="match status" value="1"/>
</dbReference>
<comment type="caution">
    <text evidence="5">The sequence shown here is derived from an EMBL/GenBank/DDBJ whole genome shotgun (WGS) entry which is preliminary data.</text>
</comment>
<dbReference type="Gene3D" id="3.90.220.20">
    <property type="entry name" value="DNA methylase specificity domains"/>
    <property type="match status" value="1"/>
</dbReference>
<evidence type="ECO:0000259" key="4">
    <source>
        <dbReference type="Pfam" id="PF01420"/>
    </source>
</evidence>
<evidence type="ECO:0000313" key="6">
    <source>
        <dbReference type="Proteomes" id="UP000077623"/>
    </source>
</evidence>
<evidence type="ECO:0000256" key="2">
    <source>
        <dbReference type="ARBA" id="ARBA00022747"/>
    </source>
</evidence>
<dbReference type="PANTHER" id="PTHR30408:SF12">
    <property type="entry name" value="TYPE I RESTRICTION ENZYME MJAVIII SPECIFICITY SUBUNIT"/>
    <property type="match status" value="1"/>
</dbReference>
<dbReference type="InterPro" id="IPR044946">
    <property type="entry name" value="Restrct_endonuc_typeI_TRD_sf"/>
</dbReference>
<keyword evidence="3" id="KW-0238">DNA-binding</keyword>
<evidence type="ECO:0000256" key="1">
    <source>
        <dbReference type="ARBA" id="ARBA00010923"/>
    </source>
</evidence>
<dbReference type="InterPro" id="IPR000055">
    <property type="entry name" value="Restrct_endonuc_typeI_TRD"/>
</dbReference>
<dbReference type="GO" id="GO:0009307">
    <property type="term" value="P:DNA restriction-modification system"/>
    <property type="evidence" value="ECO:0007669"/>
    <property type="project" value="UniProtKB-KW"/>
</dbReference>
<evidence type="ECO:0000256" key="3">
    <source>
        <dbReference type="ARBA" id="ARBA00023125"/>
    </source>
</evidence>
<keyword evidence="6" id="KW-1185">Reference proteome</keyword>
<dbReference type="SUPFAM" id="SSF116734">
    <property type="entry name" value="DNA methylase specificity domain"/>
    <property type="match status" value="1"/>
</dbReference>
<sequence>MKLVTLGDVCKFQKGFNFKASKQRSQGLPILKIKNIQNGKIITEGLTFFNPSEFKENLSKYQIKSNDIVIAMSGNTTGKVGINDTNTIFFLNTATGRIDPDETKINRRWLYHFLLSKREDFFNLAECATQPNLYFSQIEKVELLLPSLSEQNSKDIR</sequence>
<name>A0A1A9QF41_9MOLU</name>
<gene>
    <name evidence="5" type="ORF">A6V39_01685</name>
</gene>
<dbReference type="PANTHER" id="PTHR30408">
    <property type="entry name" value="TYPE-1 RESTRICTION ENZYME ECOKI SPECIFICITY PROTEIN"/>
    <property type="match status" value="1"/>
</dbReference>
<keyword evidence="2" id="KW-0680">Restriction system</keyword>
<dbReference type="REBASE" id="159354">
    <property type="entry name" value="S1.MhaP01ORF1685P"/>
</dbReference>
<reference evidence="6" key="1">
    <citation type="submission" date="2016-04" db="EMBL/GenBank/DDBJ databases">
        <authorList>
            <person name="Quiroz-Castaneda R.E."/>
            <person name="Martinez-Ocampo F."/>
        </authorList>
    </citation>
    <scope>NUCLEOTIDE SEQUENCE [LARGE SCALE GENOMIC DNA]</scope>
    <source>
        <strain evidence="6">INIFAP01</strain>
    </source>
</reference>
<evidence type="ECO:0000313" key="5">
    <source>
        <dbReference type="EMBL" id="OAL10754.1"/>
    </source>
</evidence>
<dbReference type="EMBL" id="LWUJ01000010">
    <property type="protein sequence ID" value="OAL10754.1"/>
    <property type="molecule type" value="Genomic_DNA"/>
</dbReference>
<dbReference type="InterPro" id="IPR052021">
    <property type="entry name" value="Type-I_RS_S_subunit"/>
</dbReference>
<proteinExistence type="inferred from homology"/>
<dbReference type="Proteomes" id="UP000077623">
    <property type="component" value="Unassembled WGS sequence"/>
</dbReference>
<comment type="similarity">
    <text evidence="1">Belongs to the type-I restriction system S methylase family.</text>
</comment>
<accession>A0A1A9QF41</accession>
<dbReference type="RefSeq" id="WP_187149989.1">
    <property type="nucleotide sequence ID" value="NZ_LWUJ01000010.1"/>
</dbReference>